<name>A0A517V6F9_9PLAN</name>
<evidence type="ECO:0000313" key="3">
    <source>
        <dbReference type="Proteomes" id="UP000316855"/>
    </source>
</evidence>
<dbReference type="Gene3D" id="1.25.10.10">
    <property type="entry name" value="Leucine-rich Repeat Variant"/>
    <property type="match status" value="1"/>
</dbReference>
<dbReference type="AlphaFoldDB" id="A0A517V6F9"/>
<feature type="chain" id="PRO_5022143646" evidence="1">
    <location>
        <begin position="20"/>
        <end position="458"/>
    </location>
</feature>
<dbReference type="Pfam" id="PF03130">
    <property type="entry name" value="HEAT_PBS"/>
    <property type="match status" value="1"/>
</dbReference>
<dbReference type="OrthoDB" id="5618659at2"/>
<sequence length="458" mass="51009" precursor="true">MSAIRLILLLLCVPAMASAAYDAAPWPTPKLVQFADIIVVGVATTERNKTVIHISEVLKGNPLKRIVLSRVNVGIYDEVAIKPGNRGVFLLRKDGLDYAPFALGSYKTVDHLKAVREAIEMVADPGRFLDVSQFPESSDFIYVLAEQFTGWNVTSKEIPSLEWMGPPFYEVAPWKERGVVTLQCAADPQNGFKVRVIAAKPQGALSTCLTHYLLIGYKSPYARRVLKPRFSVTLDARLPERVGTATAKEAMWYLRNRLTSTDSQIVKDALQALARMRDLEAVPQALLLLKHPDEQVRVQAIQFLGWSRDVRAVDPLGVLLKSMAPRYPKAHAISDAAARALGKIGHKKSLPILERASSYGVQRAIEAIGSLGDTSSFETMLTALTENPSTCAPIDFALYWLVRRSNQQTESWMVESSTTQAIQIARIPKWRDWWDAHKQDFKVVESQENVINESIQGN</sequence>
<dbReference type="InterPro" id="IPR004155">
    <property type="entry name" value="PBS_lyase_HEAT"/>
</dbReference>
<dbReference type="SUPFAM" id="SSF48371">
    <property type="entry name" value="ARM repeat"/>
    <property type="match status" value="1"/>
</dbReference>
<dbReference type="EMBL" id="CP036343">
    <property type="protein sequence ID" value="QDT88590.1"/>
    <property type="molecule type" value="Genomic_DNA"/>
</dbReference>
<dbReference type="GO" id="GO:0016829">
    <property type="term" value="F:lyase activity"/>
    <property type="evidence" value="ECO:0007669"/>
    <property type="project" value="UniProtKB-KW"/>
</dbReference>
<keyword evidence="2" id="KW-0456">Lyase</keyword>
<gene>
    <name evidence="2" type="ORF">Pan161_02080</name>
</gene>
<keyword evidence="3" id="KW-1185">Reference proteome</keyword>
<feature type="signal peptide" evidence="1">
    <location>
        <begin position="1"/>
        <end position="19"/>
    </location>
</feature>
<accession>A0A517V6F9</accession>
<keyword evidence="1" id="KW-0732">Signal</keyword>
<organism evidence="2 3">
    <name type="scientific">Gimesia algae</name>
    <dbReference type="NCBI Taxonomy" id="2527971"/>
    <lineage>
        <taxon>Bacteria</taxon>
        <taxon>Pseudomonadati</taxon>
        <taxon>Planctomycetota</taxon>
        <taxon>Planctomycetia</taxon>
        <taxon>Planctomycetales</taxon>
        <taxon>Planctomycetaceae</taxon>
        <taxon>Gimesia</taxon>
    </lineage>
</organism>
<dbReference type="Pfam" id="PF13646">
    <property type="entry name" value="HEAT_2"/>
    <property type="match status" value="1"/>
</dbReference>
<evidence type="ECO:0000313" key="2">
    <source>
        <dbReference type="EMBL" id="QDT88590.1"/>
    </source>
</evidence>
<reference evidence="2 3" key="1">
    <citation type="submission" date="2019-02" db="EMBL/GenBank/DDBJ databases">
        <title>Deep-cultivation of Planctomycetes and their phenomic and genomic characterization uncovers novel biology.</title>
        <authorList>
            <person name="Wiegand S."/>
            <person name="Jogler M."/>
            <person name="Boedeker C."/>
            <person name="Pinto D."/>
            <person name="Vollmers J."/>
            <person name="Rivas-Marin E."/>
            <person name="Kohn T."/>
            <person name="Peeters S.H."/>
            <person name="Heuer A."/>
            <person name="Rast P."/>
            <person name="Oberbeckmann S."/>
            <person name="Bunk B."/>
            <person name="Jeske O."/>
            <person name="Meyerdierks A."/>
            <person name="Storesund J.E."/>
            <person name="Kallscheuer N."/>
            <person name="Luecker S."/>
            <person name="Lage O.M."/>
            <person name="Pohl T."/>
            <person name="Merkel B.J."/>
            <person name="Hornburger P."/>
            <person name="Mueller R.-W."/>
            <person name="Bruemmer F."/>
            <person name="Labrenz M."/>
            <person name="Spormann A.M."/>
            <person name="Op den Camp H."/>
            <person name="Overmann J."/>
            <person name="Amann R."/>
            <person name="Jetten M.S.M."/>
            <person name="Mascher T."/>
            <person name="Medema M.H."/>
            <person name="Devos D.P."/>
            <person name="Kaster A.-K."/>
            <person name="Ovreas L."/>
            <person name="Rohde M."/>
            <person name="Galperin M.Y."/>
            <person name="Jogler C."/>
        </authorList>
    </citation>
    <scope>NUCLEOTIDE SEQUENCE [LARGE SCALE GENOMIC DNA]</scope>
    <source>
        <strain evidence="2 3">Pan161</strain>
    </source>
</reference>
<dbReference type="InterPro" id="IPR016024">
    <property type="entry name" value="ARM-type_fold"/>
</dbReference>
<dbReference type="KEGG" id="gax:Pan161_02080"/>
<proteinExistence type="predicted"/>
<protein>
    <submittedName>
        <fullName evidence="2">PBS lyase HEAT-like repeat protein</fullName>
    </submittedName>
</protein>
<evidence type="ECO:0000256" key="1">
    <source>
        <dbReference type="SAM" id="SignalP"/>
    </source>
</evidence>
<dbReference type="InterPro" id="IPR011989">
    <property type="entry name" value="ARM-like"/>
</dbReference>
<dbReference type="Proteomes" id="UP000316855">
    <property type="component" value="Chromosome"/>
</dbReference>
<dbReference type="RefSeq" id="WP_145223758.1">
    <property type="nucleotide sequence ID" value="NZ_CP036343.1"/>
</dbReference>